<dbReference type="Proteomes" id="UP001501599">
    <property type="component" value="Unassembled WGS sequence"/>
</dbReference>
<organism evidence="1 2">
    <name type="scientific">Agrococcus versicolor</name>
    <dbReference type="NCBI Taxonomy" id="501482"/>
    <lineage>
        <taxon>Bacteria</taxon>
        <taxon>Bacillati</taxon>
        <taxon>Actinomycetota</taxon>
        <taxon>Actinomycetes</taxon>
        <taxon>Micrococcales</taxon>
        <taxon>Microbacteriaceae</taxon>
        <taxon>Agrococcus</taxon>
    </lineage>
</organism>
<evidence type="ECO:0000313" key="2">
    <source>
        <dbReference type="Proteomes" id="UP001501599"/>
    </source>
</evidence>
<protein>
    <submittedName>
        <fullName evidence="1">Uncharacterized protein</fullName>
    </submittedName>
</protein>
<evidence type="ECO:0000313" key="1">
    <source>
        <dbReference type="EMBL" id="GAA2172380.1"/>
    </source>
</evidence>
<accession>A0ABN3AMC7</accession>
<comment type="caution">
    <text evidence="1">The sequence shown here is derived from an EMBL/GenBank/DDBJ whole genome shotgun (WGS) entry which is preliminary data.</text>
</comment>
<name>A0ABN3AMC7_9MICO</name>
<sequence>MDAAGATVASMTTPASPVAGAPVAGAAVVAILDIGGLDRRFVPRGTRGVVESRTSSATSLVRFDGVGAVDVDDVEIGAVSAPSPASTRG</sequence>
<proteinExistence type="predicted"/>
<gene>
    <name evidence="1" type="ORF">GCM10009846_10090</name>
</gene>
<reference evidence="1 2" key="1">
    <citation type="journal article" date="2019" name="Int. J. Syst. Evol. Microbiol.">
        <title>The Global Catalogue of Microorganisms (GCM) 10K type strain sequencing project: providing services to taxonomists for standard genome sequencing and annotation.</title>
        <authorList>
            <consortium name="The Broad Institute Genomics Platform"/>
            <consortium name="The Broad Institute Genome Sequencing Center for Infectious Disease"/>
            <person name="Wu L."/>
            <person name="Ma J."/>
        </authorList>
    </citation>
    <scope>NUCLEOTIDE SEQUENCE [LARGE SCALE GENOMIC DNA]</scope>
    <source>
        <strain evidence="1 2">JCM 16026</strain>
    </source>
</reference>
<keyword evidence="2" id="KW-1185">Reference proteome</keyword>
<dbReference type="EMBL" id="BAAAQT010000005">
    <property type="protein sequence ID" value="GAA2172380.1"/>
    <property type="molecule type" value="Genomic_DNA"/>
</dbReference>